<feature type="region of interest" description="Disordered" evidence="1">
    <location>
        <begin position="1"/>
        <end position="54"/>
    </location>
</feature>
<feature type="domain" description="PHL" evidence="2">
    <location>
        <begin position="208"/>
        <end position="254"/>
    </location>
</feature>
<dbReference type="GO" id="GO:0003712">
    <property type="term" value="F:transcription coregulator activity"/>
    <property type="evidence" value="ECO:0007669"/>
    <property type="project" value="InterPro"/>
</dbReference>
<dbReference type="Pfam" id="PF20474">
    <property type="entry name" value="PHL"/>
    <property type="match status" value="2"/>
</dbReference>
<dbReference type="InterPro" id="IPR021950">
    <property type="entry name" value="Spt20"/>
</dbReference>
<gene>
    <name evidence="3" type="ORF">FPE_LOCUS14523</name>
</gene>
<dbReference type="GO" id="GO:0006357">
    <property type="term" value="P:regulation of transcription by RNA polymerase II"/>
    <property type="evidence" value="ECO:0007669"/>
    <property type="project" value="TreeGrafter"/>
</dbReference>
<feature type="region of interest" description="Disordered" evidence="1">
    <location>
        <begin position="262"/>
        <end position="302"/>
    </location>
</feature>
<proteinExistence type="predicted"/>
<organism evidence="3 4">
    <name type="scientific">Fraxinus pennsylvanica</name>
    <dbReference type="NCBI Taxonomy" id="56036"/>
    <lineage>
        <taxon>Eukaryota</taxon>
        <taxon>Viridiplantae</taxon>
        <taxon>Streptophyta</taxon>
        <taxon>Embryophyta</taxon>
        <taxon>Tracheophyta</taxon>
        <taxon>Spermatophyta</taxon>
        <taxon>Magnoliopsida</taxon>
        <taxon>eudicotyledons</taxon>
        <taxon>Gunneridae</taxon>
        <taxon>Pentapetalae</taxon>
        <taxon>asterids</taxon>
        <taxon>lamiids</taxon>
        <taxon>Lamiales</taxon>
        <taxon>Oleaceae</taxon>
        <taxon>Oleeae</taxon>
        <taxon>Fraxinus</taxon>
    </lineage>
</organism>
<dbReference type="EMBL" id="OU503044">
    <property type="protein sequence ID" value="CAI9767093.1"/>
    <property type="molecule type" value="Genomic_DNA"/>
</dbReference>
<feature type="domain" description="PHL" evidence="2">
    <location>
        <begin position="146"/>
        <end position="205"/>
    </location>
</feature>
<evidence type="ECO:0000313" key="4">
    <source>
        <dbReference type="Proteomes" id="UP000834106"/>
    </source>
</evidence>
<dbReference type="Proteomes" id="UP000834106">
    <property type="component" value="Chromosome 9"/>
</dbReference>
<reference evidence="3" key="1">
    <citation type="submission" date="2023-05" db="EMBL/GenBank/DDBJ databases">
        <authorList>
            <person name="Huff M."/>
        </authorList>
    </citation>
    <scope>NUCLEOTIDE SEQUENCE</scope>
</reference>
<accession>A0AAD1ZCB8</accession>
<name>A0AAD1ZCB8_9LAMI</name>
<dbReference type="PANTHER" id="PTHR13526:SF8">
    <property type="entry name" value="TRANSCRIPTION FACTOR SPT20 HOMOLOG"/>
    <property type="match status" value="1"/>
</dbReference>
<dbReference type="AlphaFoldDB" id="A0AAD1ZCB8"/>
<evidence type="ECO:0000256" key="1">
    <source>
        <dbReference type="SAM" id="MobiDB-lite"/>
    </source>
</evidence>
<sequence>MRSGIPQTSLNNFSQKIDSNSMEEDQFQKRKIVQSPCVSSRGLPQSPLSSKSGEHLNVSIEPELVIVTSELVSSQKEKSTVASIPRVGGSTSLICSSKDSMQCMYQAQAAAKCRSVSLPKIPAISIVGSPATISPAFSKIEMLTMRYQLNCKKNKVYEYPIRKPYTCSTQQLGLHLSSDSNNDNVKDEMCNMPFSKSLLGGNMNEMAFNLFPKARTRAIMSERPNSDAVAMHIGEIEAAEYLASVDYLPTLPNSFELISRGRSCPAKTSERDDSSTFQSNAPGIPPTSAAAGMKQYSEGVSR</sequence>
<protein>
    <recommendedName>
        <fullName evidence="2">PHL domain-containing protein</fullName>
    </recommendedName>
</protein>
<feature type="compositionally biased region" description="Polar residues" evidence="1">
    <location>
        <begin position="1"/>
        <end position="20"/>
    </location>
</feature>
<evidence type="ECO:0000259" key="2">
    <source>
        <dbReference type="Pfam" id="PF20474"/>
    </source>
</evidence>
<feature type="compositionally biased region" description="Polar residues" evidence="1">
    <location>
        <begin position="36"/>
        <end position="51"/>
    </location>
</feature>
<dbReference type="GO" id="GO:0000124">
    <property type="term" value="C:SAGA complex"/>
    <property type="evidence" value="ECO:0007669"/>
    <property type="project" value="InterPro"/>
</dbReference>
<keyword evidence="4" id="KW-1185">Reference proteome</keyword>
<dbReference type="PANTHER" id="PTHR13526">
    <property type="entry name" value="TRANSCRIPTION FACTOR SPT20 HOMOLOG"/>
    <property type="match status" value="1"/>
</dbReference>
<dbReference type="InterPro" id="IPR046467">
    <property type="entry name" value="PHL_dom"/>
</dbReference>
<evidence type="ECO:0000313" key="3">
    <source>
        <dbReference type="EMBL" id="CAI9767093.1"/>
    </source>
</evidence>